<feature type="domain" description="Flavin reductase like" evidence="2">
    <location>
        <begin position="11"/>
        <end position="153"/>
    </location>
</feature>
<evidence type="ECO:0000313" key="3">
    <source>
        <dbReference type="EMBL" id="MFD1538859.1"/>
    </source>
</evidence>
<dbReference type="GO" id="GO:0016491">
    <property type="term" value="F:oxidoreductase activity"/>
    <property type="evidence" value="ECO:0007669"/>
    <property type="project" value="UniProtKB-KW"/>
</dbReference>
<organism evidence="3 4">
    <name type="scientific">Nonomuraea guangzhouensis</name>
    <dbReference type="NCBI Taxonomy" id="1291555"/>
    <lineage>
        <taxon>Bacteria</taxon>
        <taxon>Bacillati</taxon>
        <taxon>Actinomycetota</taxon>
        <taxon>Actinomycetes</taxon>
        <taxon>Streptosporangiales</taxon>
        <taxon>Streptosporangiaceae</taxon>
        <taxon>Nonomuraea</taxon>
    </lineage>
</organism>
<protein>
    <submittedName>
        <fullName evidence="3">Flavin reductase family protein</fullName>
        <ecNumber evidence="3">1.5.1.-</ecNumber>
    </submittedName>
</protein>
<sequence>MVTDREFRDLMAGVCAPVTVVTAAAQDKTPHGTTVSAFASLSLRPPMVTVALDRSSAVLGLILASRRFGVNVLGQAQDDLALTFARRAADRFAGVPWHVENGLPCLEEAPGWLACRLTQAVEGGDHLLLLGLVTHARTVTAAPLVYGHRTFGTHSGFARRPRRAITDHVDALRR</sequence>
<gene>
    <name evidence="3" type="ORF">ACFSJ0_17520</name>
</gene>
<dbReference type="Proteomes" id="UP001597097">
    <property type="component" value="Unassembled WGS sequence"/>
</dbReference>
<evidence type="ECO:0000313" key="4">
    <source>
        <dbReference type="Proteomes" id="UP001597097"/>
    </source>
</evidence>
<dbReference type="Pfam" id="PF01613">
    <property type="entry name" value="Flavin_Reduct"/>
    <property type="match status" value="1"/>
</dbReference>
<evidence type="ECO:0000256" key="1">
    <source>
        <dbReference type="ARBA" id="ARBA00023002"/>
    </source>
</evidence>
<keyword evidence="1 3" id="KW-0560">Oxidoreductase</keyword>
<dbReference type="InterPro" id="IPR050268">
    <property type="entry name" value="NADH-dep_flavin_reductase"/>
</dbReference>
<dbReference type="EMBL" id="JBHUCM010000014">
    <property type="protein sequence ID" value="MFD1538859.1"/>
    <property type="molecule type" value="Genomic_DNA"/>
</dbReference>
<comment type="caution">
    <text evidence="3">The sequence shown here is derived from an EMBL/GenBank/DDBJ whole genome shotgun (WGS) entry which is preliminary data.</text>
</comment>
<name>A0ABW4G806_9ACTN</name>
<dbReference type="InterPro" id="IPR002563">
    <property type="entry name" value="Flavin_Rdtase-like_dom"/>
</dbReference>
<evidence type="ECO:0000259" key="2">
    <source>
        <dbReference type="SMART" id="SM00903"/>
    </source>
</evidence>
<dbReference type="SMART" id="SM00903">
    <property type="entry name" value="Flavin_Reduct"/>
    <property type="match status" value="1"/>
</dbReference>
<dbReference type="PANTHER" id="PTHR30466:SF11">
    <property type="entry name" value="FLAVIN-DEPENDENT MONOOXYGENASE, REDUCTASE SUBUNIT HSAB"/>
    <property type="match status" value="1"/>
</dbReference>
<accession>A0ABW4G806</accession>
<reference evidence="4" key="1">
    <citation type="journal article" date="2019" name="Int. J. Syst. Evol. Microbiol.">
        <title>The Global Catalogue of Microorganisms (GCM) 10K type strain sequencing project: providing services to taxonomists for standard genome sequencing and annotation.</title>
        <authorList>
            <consortium name="The Broad Institute Genomics Platform"/>
            <consortium name="The Broad Institute Genome Sequencing Center for Infectious Disease"/>
            <person name="Wu L."/>
            <person name="Ma J."/>
        </authorList>
    </citation>
    <scope>NUCLEOTIDE SEQUENCE [LARGE SCALE GENOMIC DNA]</scope>
    <source>
        <strain evidence="4">CGMCC 1.15399</strain>
    </source>
</reference>
<proteinExistence type="predicted"/>
<keyword evidence="4" id="KW-1185">Reference proteome</keyword>
<dbReference type="EC" id="1.5.1.-" evidence="3"/>
<dbReference type="RefSeq" id="WP_219530735.1">
    <property type="nucleotide sequence ID" value="NZ_JAHKRM010000009.1"/>
</dbReference>
<dbReference type="PANTHER" id="PTHR30466">
    <property type="entry name" value="FLAVIN REDUCTASE"/>
    <property type="match status" value="1"/>
</dbReference>